<dbReference type="Gene3D" id="3.50.50.60">
    <property type="entry name" value="FAD/NAD(P)-binding domain"/>
    <property type="match status" value="1"/>
</dbReference>
<dbReference type="STRING" id="1121884.SAMN02745131_02495"/>
<accession>A0A1M5BAF8</accession>
<reference evidence="1 2" key="1">
    <citation type="submission" date="2016-11" db="EMBL/GenBank/DDBJ databases">
        <authorList>
            <person name="Jaros S."/>
            <person name="Januszkiewicz K."/>
            <person name="Wedrychowicz H."/>
        </authorList>
    </citation>
    <scope>NUCLEOTIDE SEQUENCE [LARGE SCALE GENOMIC DNA]</scope>
    <source>
        <strain evidence="1 2">DSM 18119</strain>
    </source>
</reference>
<dbReference type="InterPro" id="IPR036188">
    <property type="entry name" value="FAD/NAD-bd_sf"/>
</dbReference>
<keyword evidence="2" id="KW-1185">Reference proteome</keyword>
<dbReference type="RefSeq" id="WP_139256420.1">
    <property type="nucleotide sequence ID" value="NZ_FQUU01000010.1"/>
</dbReference>
<dbReference type="SUPFAM" id="SSF51905">
    <property type="entry name" value="FAD/NAD(P)-binding domain"/>
    <property type="match status" value="1"/>
</dbReference>
<protein>
    <recommendedName>
        <fullName evidence="3">Choline dehydrogenase</fullName>
    </recommendedName>
</protein>
<evidence type="ECO:0000313" key="1">
    <source>
        <dbReference type="EMBL" id="SHF39493.1"/>
    </source>
</evidence>
<organism evidence="1 2">
    <name type="scientific">Flavisolibacter ginsengisoli DSM 18119</name>
    <dbReference type="NCBI Taxonomy" id="1121884"/>
    <lineage>
        <taxon>Bacteria</taxon>
        <taxon>Pseudomonadati</taxon>
        <taxon>Bacteroidota</taxon>
        <taxon>Chitinophagia</taxon>
        <taxon>Chitinophagales</taxon>
        <taxon>Chitinophagaceae</taxon>
        <taxon>Flavisolibacter</taxon>
    </lineage>
</organism>
<dbReference type="OrthoDB" id="9798604at2"/>
<proteinExistence type="predicted"/>
<sequence length="461" mass="52835">METICILGAGTYGSYLANAISKKFPQSIIKLVEVGDSKTKNEEKAGFLSFVKSGFYDGIKKGRYFGLGGTSARWAGQLLFFSENDCPGDKRMQVIKHANIHYKDQVLRHFFKKIPDLKDYEIKKGLFFKQGIWLKFSQRNFFTYFKIKAKQNVQIIKDTRIVRLNVDNSRLVSVSIKNGSKHEDLKADKFYLTCGAFESLRLLGVSGIYNLEKTTLGFRDRISMRGFTVLGTKTKIFDADFQHKIVNNSLLTSRIIGDVSGSSFYMKAIFNGQFAIWRQFKNIFSSKNSFSVRELLKGLASIHHVFPFAFNYLYHKKLYVYKTWEIFVDIELDENDNKISLSKETDKFGELGLDIYFNIPDSTKEKIKKAKAIVRDILIQNNLKYKETDDTIGIDNLRDTLHPYNLYNSQKELTFEETFNPVSNLFVLHTGILSRVGGINPTATLLCLIEKHVTEDLIPGN</sequence>
<dbReference type="Proteomes" id="UP000184048">
    <property type="component" value="Unassembled WGS sequence"/>
</dbReference>
<name>A0A1M5BAF8_9BACT</name>
<dbReference type="EMBL" id="FQUU01000010">
    <property type="protein sequence ID" value="SHF39493.1"/>
    <property type="molecule type" value="Genomic_DNA"/>
</dbReference>
<gene>
    <name evidence="1" type="ORF">SAMN02745131_02495</name>
</gene>
<evidence type="ECO:0000313" key="2">
    <source>
        <dbReference type="Proteomes" id="UP000184048"/>
    </source>
</evidence>
<dbReference type="AlphaFoldDB" id="A0A1M5BAF8"/>
<evidence type="ECO:0008006" key="3">
    <source>
        <dbReference type="Google" id="ProtNLM"/>
    </source>
</evidence>